<reference evidence="10 11" key="1">
    <citation type="submission" date="2016-04" db="EMBL/GenBank/DDBJ databases">
        <title>Multiple horizontal gene transfer events from other fungi enriched the ability of the initially mycotrophic fungus Trichoderma (Ascomycota) to feed on dead plant biomass.</title>
        <authorList>
            <person name="Atanasova L."/>
            <person name="Chenthamara K."/>
            <person name="Zhang J."/>
            <person name="Grujic M."/>
            <person name="Henrissat B."/>
            <person name="Kuo A."/>
            <person name="Aertz A."/>
            <person name="Salamov A."/>
            <person name="Lipzen A."/>
            <person name="Labutti K."/>
            <person name="Barry K."/>
            <person name="Miao Y."/>
            <person name="Rahimi M.J."/>
            <person name="Shen Q."/>
            <person name="Grigoriev I.V."/>
            <person name="Kubicek C.P."/>
            <person name="Druzhinina I.S."/>
        </authorList>
    </citation>
    <scope>NUCLEOTIDE SEQUENCE [LARGE SCALE GENOMIC DNA]</scope>
    <source>
        <strain evidence="10 11">NJAU 4742</strain>
    </source>
</reference>
<evidence type="ECO:0000256" key="5">
    <source>
        <dbReference type="ARBA" id="ARBA00022989"/>
    </source>
</evidence>
<feature type="transmembrane region" description="Helical" evidence="8">
    <location>
        <begin position="286"/>
        <end position="308"/>
    </location>
</feature>
<dbReference type="GO" id="GO:0016020">
    <property type="term" value="C:membrane"/>
    <property type="evidence" value="ECO:0007669"/>
    <property type="project" value="UniProtKB-SubCell"/>
</dbReference>
<evidence type="ECO:0000256" key="3">
    <source>
        <dbReference type="ARBA" id="ARBA00022448"/>
    </source>
</evidence>
<feature type="transmembrane region" description="Helical" evidence="8">
    <location>
        <begin position="37"/>
        <end position="58"/>
    </location>
</feature>
<dbReference type="PANTHER" id="PTHR48022:SF52">
    <property type="entry name" value="SUGAR TRANSPORTER, PUTATIVE-RELATED"/>
    <property type="match status" value="1"/>
</dbReference>
<evidence type="ECO:0000256" key="7">
    <source>
        <dbReference type="RuleBase" id="RU003346"/>
    </source>
</evidence>
<evidence type="ECO:0000259" key="9">
    <source>
        <dbReference type="PROSITE" id="PS50850"/>
    </source>
</evidence>
<dbReference type="PROSITE" id="PS00216">
    <property type="entry name" value="SUGAR_TRANSPORT_1"/>
    <property type="match status" value="1"/>
</dbReference>
<evidence type="ECO:0000256" key="4">
    <source>
        <dbReference type="ARBA" id="ARBA00022692"/>
    </source>
</evidence>
<sequence>MAPSAVASPGNAVLLANVTNNTHRLWWRDPGLRSLNILLLSCFLGSIANGYDVSLISGLEAIPRWFEDISGAKNVNTLGLLIAAYSFGGVISFFPAPWVADKLGRRWGIIIGDVGIIVAVIGQCFCKTAVQFLGTRLVLGFFSLFNSISSTALLSELAHPRQRAIVGALFNTFFFVGAITAAWTSFGSHSIDNSWSWRTPVITQLFWTSVQLVFVLFTPESPRWLVNNQRPDEAKSTLAKYHANGDETDELVIVEFSEICASVELSKSSKVTWASLFATPGNRRRVFICLGLGLATQWVGNGIISYYFAPVLETVGISNPTQQQGINGGLQIYNWFLSIAGAMLAERAGRRKLFMLSSSIMLLFMILVLTCSAVFANTGNSSSGTAVIVFLFLFLGGYVIGFTPIPILYVNEIWPTELRAKGGSVYWLSQTLAVCFNQYVNPIALREIQWRYYFVYVGVLIAVIIFVYFFVPETKGSSLEEVAGIFDKEYAVAVSQPLSNALRKEETEVATVENAA</sequence>
<feature type="domain" description="Major facilitator superfamily (MFS) profile" evidence="9">
    <location>
        <begin position="38"/>
        <end position="475"/>
    </location>
</feature>
<feature type="transmembrane region" description="Helical" evidence="8">
    <location>
        <begin position="107"/>
        <end position="130"/>
    </location>
</feature>
<dbReference type="FunFam" id="1.20.1250.20:FF:000134">
    <property type="entry name" value="MFS sugar transporter protein"/>
    <property type="match status" value="1"/>
</dbReference>
<dbReference type="EMBL" id="LVVK01000006">
    <property type="protein sequence ID" value="OPB44720.1"/>
    <property type="molecule type" value="Genomic_DNA"/>
</dbReference>
<proteinExistence type="inferred from homology"/>
<evidence type="ECO:0000256" key="6">
    <source>
        <dbReference type="ARBA" id="ARBA00023136"/>
    </source>
</evidence>
<dbReference type="SUPFAM" id="SSF103473">
    <property type="entry name" value="MFS general substrate transporter"/>
    <property type="match status" value="1"/>
</dbReference>
<dbReference type="InterPro" id="IPR003663">
    <property type="entry name" value="Sugar/inositol_transpt"/>
</dbReference>
<keyword evidence="11" id="KW-1185">Reference proteome</keyword>
<comment type="caution">
    <text evidence="10">The sequence shown here is derived from an EMBL/GenBank/DDBJ whole genome shotgun (WGS) entry which is preliminary data.</text>
</comment>
<feature type="transmembrane region" description="Helical" evidence="8">
    <location>
        <begin position="353"/>
        <end position="375"/>
    </location>
</feature>
<evidence type="ECO:0000313" key="10">
    <source>
        <dbReference type="EMBL" id="OPB44720.1"/>
    </source>
</evidence>
<evidence type="ECO:0000256" key="8">
    <source>
        <dbReference type="SAM" id="Phobius"/>
    </source>
</evidence>
<dbReference type="Proteomes" id="UP000191004">
    <property type="component" value="Unassembled WGS sequence"/>
</dbReference>
<accession>A0A1T3CUF4</accession>
<feature type="transmembrane region" description="Helical" evidence="8">
    <location>
        <begin position="422"/>
        <end position="440"/>
    </location>
</feature>
<dbReference type="GO" id="GO:0005351">
    <property type="term" value="F:carbohydrate:proton symporter activity"/>
    <property type="evidence" value="ECO:0007669"/>
    <property type="project" value="TreeGrafter"/>
</dbReference>
<dbReference type="InterPro" id="IPR005828">
    <property type="entry name" value="MFS_sugar_transport-like"/>
</dbReference>
<dbReference type="InterPro" id="IPR036259">
    <property type="entry name" value="MFS_trans_sf"/>
</dbReference>
<organism evidence="10 11">
    <name type="scientific">Trichoderma guizhouense</name>
    <dbReference type="NCBI Taxonomy" id="1491466"/>
    <lineage>
        <taxon>Eukaryota</taxon>
        <taxon>Fungi</taxon>
        <taxon>Dikarya</taxon>
        <taxon>Ascomycota</taxon>
        <taxon>Pezizomycotina</taxon>
        <taxon>Sordariomycetes</taxon>
        <taxon>Hypocreomycetidae</taxon>
        <taxon>Hypocreales</taxon>
        <taxon>Hypocreaceae</taxon>
        <taxon>Trichoderma</taxon>
    </lineage>
</organism>
<keyword evidence="3 7" id="KW-0813">Transport</keyword>
<dbReference type="InterPro" id="IPR050360">
    <property type="entry name" value="MFS_Sugar_Transporters"/>
</dbReference>
<evidence type="ECO:0000313" key="11">
    <source>
        <dbReference type="Proteomes" id="UP000191004"/>
    </source>
</evidence>
<dbReference type="PROSITE" id="PS50850">
    <property type="entry name" value="MFS"/>
    <property type="match status" value="1"/>
</dbReference>
<dbReference type="NCBIfam" id="TIGR00879">
    <property type="entry name" value="SP"/>
    <property type="match status" value="1"/>
</dbReference>
<comment type="subcellular location">
    <subcellularLocation>
        <location evidence="1">Membrane</location>
        <topology evidence="1">Multi-pass membrane protein</topology>
    </subcellularLocation>
</comment>
<dbReference type="OrthoDB" id="6133115at2759"/>
<dbReference type="Gene3D" id="1.20.1250.20">
    <property type="entry name" value="MFS general substrate transporter like domains"/>
    <property type="match status" value="1"/>
</dbReference>
<feature type="transmembrane region" description="Helical" evidence="8">
    <location>
        <begin position="78"/>
        <end position="100"/>
    </location>
</feature>
<dbReference type="Pfam" id="PF00083">
    <property type="entry name" value="Sugar_tr"/>
    <property type="match status" value="1"/>
</dbReference>
<protein>
    <recommendedName>
        <fullName evidence="9">Major facilitator superfamily (MFS) profile domain-containing protein</fullName>
    </recommendedName>
</protein>
<dbReference type="AlphaFoldDB" id="A0A1T3CUF4"/>
<gene>
    <name evidence="10" type="ORF">A0O28_0088570</name>
</gene>
<name>A0A1T3CUF4_9HYPO</name>
<feature type="transmembrane region" description="Helical" evidence="8">
    <location>
        <begin position="452"/>
        <end position="471"/>
    </location>
</feature>
<evidence type="ECO:0000256" key="2">
    <source>
        <dbReference type="ARBA" id="ARBA00010992"/>
    </source>
</evidence>
<evidence type="ECO:0000256" key="1">
    <source>
        <dbReference type="ARBA" id="ARBA00004141"/>
    </source>
</evidence>
<feature type="transmembrane region" description="Helical" evidence="8">
    <location>
        <begin position="136"/>
        <end position="157"/>
    </location>
</feature>
<dbReference type="InterPro" id="IPR005829">
    <property type="entry name" value="Sugar_transporter_CS"/>
</dbReference>
<comment type="similarity">
    <text evidence="2 7">Belongs to the major facilitator superfamily. Sugar transporter (TC 2.A.1.1) family.</text>
</comment>
<feature type="transmembrane region" description="Helical" evidence="8">
    <location>
        <begin position="164"/>
        <end position="183"/>
    </location>
</feature>
<feature type="transmembrane region" description="Helical" evidence="8">
    <location>
        <begin position="387"/>
        <end position="410"/>
    </location>
</feature>
<keyword evidence="5 8" id="KW-1133">Transmembrane helix</keyword>
<dbReference type="InterPro" id="IPR020846">
    <property type="entry name" value="MFS_dom"/>
</dbReference>
<dbReference type="PANTHER" id="PTHR48022">
    <property type="entry name" value="PLASTIDIC GLUCOSE TRANSPORTER 4"/>
    <property type="match status" value="1"/>
</dbReference>
<keyword evidence="4 8" id="KW-0812">Transmembrane</keyword>
<keyword evidence="6 8" id="KW-0472">Membrane</keyword>